<protein>
    <submittedName>
        <fullName evidence="3">PriCT-2 domain-containing protein</fullName>
    </submittedName>
</protein>
<dbReference type="Proteomes" id="UP001055580">
    <property type="component" value="Chromosome"/>
</dbReference>
<dbReference type="Pfam" id="PF08707">
    <property type="entry name" value="PriCT_2"/>
    <property type="match status" value="1"/>
</dbReference>
<evidence type="ECO:0000313" key="4">
    <source>
        <dbReference type="Proteomes" id="UP001055580"/>
    </source>
</evidence>
<organism evidence="3 4">
    <name type="scientific">Sphingomonas donggukensis</name>
    <dbReference type="NCBI Taxonomy" id="2949093"/>
    <lineage>
        <taxon>Bacteria</taxon>
        <taxon>Pseudomonadati</taxon>
        <taxon>Pseudomonadota</taxon>
        <taxon>Alphaproteobacteria</taxon>
        <taxon>Sphingomonadales</taxon>
        <taxon>Sphingomonadaceae</taxon>
        <taxon>Sphingomonas</taxon>
    </lineage>
</organism>
<dbReference type="RefSeq" id="WP_250753645.1">
    <property type="nucleotide sequence ID" value="NZ_CP098401.1"/>
</dbReference>
<dbReference type="Gene3D" id="3.40.50.300">
    <property type="entry name" value="P-loop containing nucleotide triphosphate hydrolases"/>
    <property type="match status" value="1"/>
</dbReference>
<dbReference type="Pfam" id="PF19263">
    <property type="entry name" value="DUF5906"/>
    <property type="match status" value="1"/>
</dbReference>
<dbReference type="InterPro" id="IPR014819">
    <property type="entry name" value="PriCT_2"/>
</dbReference>
<dbReference type="EMBL" id="CP098401">
    <property type="protein sequence ID" value="URW76411.1"/>
    <property type="molecule type" value="Genomic_DNA"/>
</dbReference>
<accession>A0ABY4TXM4</accession>
<feature type="domain" description="NrS-1 polymerase-like helicase" evidence="2">
    <location>
        <begin position="436"/>
        <end position="545"/>
    </location>
</feature>
<evidence type="ECO:0000259" key="2">
    <source>
        <dbReference type="Pfam" id="PF19263"/>
    </source>
</evidence>
<name>A0ABY4TXM4_9SPHN</name>
<keyword evidence="4" id="KW-1185">Reference proteome</keyword>
<feature type="domain" description="Primase C-terminal 2" evidence="1">
    <location>
        <begin position="203"/>
        <end position="280"/>
    </location>
</feature>
<evidence type="ECO:0000259" key="1">
    <source>
        <dbReference type="Pfam" id="PF08707"/>
    </source>
</evidence>
<sequence length="720" mass="79896">MSRSLAEIADAIPRRVASRKDGLPLIKLGAFGDVVSAKGSLRHNANVLAIDGVEGDHDAGTFTVDDAGALLEASGLAGLIYTTPSHRPDKPRWRVLCPLSRSHSPEDRERLCARLNGALEGALQGESFALSQTYFYGRVEGGPAPDVRMIDGTALDLAEELDADAIGKDGKPYRPGAADPSPFQPVADDEDLPHVPDWERIGSALDAIPADARDDREACWRPIGMALHAESRGGEHGFDVWDEWSRASGKYDARDQRRVWDSFGKSSGKPVAIGTLYHLAKEHGWEESYTDDDIARLNERHALAMVQGKALIATERADGGTDFSTERDLHAYYANDRVAVTEKRSEPISARWMRHADRRTFPNGVEFAPGGAPAGTLNLWRGWNVEPDASGSCKLFVRHIVNVVCAGDPDHARYVIGWLAHMVQRPQAKPGVALVLRGPKGAGKDTIGEYLARMIGRRHAPTVANSEHIVGRFNRRMENALLLHVQEGSWAGDRKAEEVLKYLVTSEFVEIERKGIDSINLRSVLRLFISANAEWVVPASHDERRWAVFEVTDARKGDDAYFSALWAEMEGTGPAALLHYLQTFDLTGFNVRKAPETEGLRNQKLASLRGVHRWWFEVLSRGEVGNHFADDEWEDGGQTVGCEALRDAYVMFIRSRRYDGEALDSATFGKRLREMLPELDRKRHGGRHDRTWVYALPVLATARDRFAAWLGAPVDWEAEQ</sequence>
<dbReference type="InterPro" id="IPR045455">
    <property type="entry name" value="NrS-1_pol-like_helicase"/>
</dbReference>
<gene>
    <name evidence="3" type="ORF">M9980_04105</name>
</gene>
<dbReference type="InterPro" id="IPR027417">
    <property type="entry name" value="P-loop_NTPase"/>
</dbReference>
<reference evidence="3" key="1">
    <citation type="submission" date="2022-05" db="EMBL/GenBank/DDBJ databases">
        <title>Sphingomonas sp. strain RMG20 Genome sequencing and assembly.</title>
        <authorList>
            <person name="Kim I."/>
        </authorList>
    </citation>
    <scope>NUCLEOTIDE SEQUENCE</scope>
    <source>
        <strain evidence="3">RMG20</strain>
    </source>
</reference>
<evidence type="ECO:0000313" key="3">
    <source>
        <dbReference type="EMBL" id="URW76411.1"/>
    </source>
</evidence>
<dbReference type="SUPFAM" id="SSF52540">
    <property type="entry name" value="P-loop containing nucleoside triphosphate hydrolases"/>
    <property type="match status" value="1"/>
</dbReference>
<proteinExistence type="predicted"/>